<keyword evidence="1" id="KW-0732">Signal</keyword>
<dbReference type="PROSITE" id="PS51257">
    <property type="entry name" value="PROKAR_LIPOPROTEIN"/>
    <property type="match status" value="1"/>
</dbReference>
<feature type="chain" id="PRO_5020992144" evidence="1">
    <location>
        <begin position="22"/>
        <end position="367"/>
    </location>
</feature>
<gene>
    <name evidence="2" type="ORF">FBD94_17410</name>
</gene>
<sequence>MKIKNYLLLACLIISMLSACKKDEALPAPSIQMGVSDKEIDGKISEKLSFSATITNDVVYEQEWKLDGEVKSTEGVYEFTPLKSGTYLIEYTAFNNSGVFTFLYTIKVAVPTKPVTPESSMYVSQLFEYNPAPGQFINKAPGNLVSAEGILGKKGMVTLGSWGGYIVLGFDHTVLNVDKDDIIVYGNPMANFAEPGIVWVMQDENNNGKPDDTWYEVSGSEFGKAGYKRNYSVTYTRPTPDTAPIPWKDSDGNTGFVATNTFHKQSYFPLWVTGNEYTLTGSILPSANINMTNPSYITSAPFEWGYADNIAGGDKIDISNAVDKDGKKVSLAGVDFIKIQTGIQANMGWLGELSTEVLGVADLSLVK</sequence>
<dbReference type="RefSeq" id="WP_136881144.1">
    <property type="nucleotide sequence ID" value="NZ_SWDX01000006.1"/>
</dbReference>
<dbReference type="SUPFAM" id="SSF49299">
    <property type="entry name" value="PKD domain"/>
    <property type="match status" value="1"/>
</dbReference>
<organism evidence="2 3">
    <name type="scientific">Pedobacter hiemivivus</name>
    <dbReference type="NCBI Taxonomy" id="2530454"/>
    <lineage>
        <taxon>Bacteria</taxon>
        <taxon>Pseudomonadati</taxon>
        <taxon>Bacteroidota</taxon>
        <taxon>Sphingobacteriia</taxon>
        <taxon>Sphingobacteriales</taxon>
        <taxon>Sphingobacteriaceae</taxon>
        <taxon>Pedobacter</taxon>
    </lineage>
</organism>
<evidence type="ECO:0000313" key="3">
    <source>
        <dbReference type="Proteomes" id="UP000309594"/>
    </source>
</evidence>
<comment type="caution">
    <text evidence="2">The sequence shown here is derived from an EMBL/GenBank/DDBJ whole genome shotgun (WGS) entry which is preliminary data.</text>
</comment>
<reference evidence="2 3" key="1">
    <citation type="submission" date="2019-04" db="EMBL/GenBank/DDBJ databases">
        <title>Pedobacter sp. RP-1-16 sp. nov., isolated from Arctic soil.</title>
        <authorList>
            <person name="Dahal R.H."/>
            <person name="Kim D.-U."/>
        </authorList>
    </citation>
    <scope>NUCLEOTIDE SEQUENCE [LARGE SCALE GENOMIC DNA]</scope>
    <source>
        <strain evidence="2 3">RP-1-16</strain>
    </source>
</reference>
<protein>
    <submittedName>
        <fullName evidence="2">Cell surface protein</fullName>
    </submittedName>
</protein>
<evidence type="ECO:0000313" key="2">
    <source>
        <dbReference type="EMBL" id="TKC59308.1"/>
    </source>
</evidence>
<accession>A0A4U1G6Q7</accession>
<feature type="signal peptide" evidence="1">
    <location>
        <begin position="1"/>
        <end position="21"/>
    </location>
</feature>
<dbReference type="InterPro" id="IPR035986">
    <property type="entry name" value="PKD_dom_sf"/>
</dbReference>
<name>A0A4U1G6Q7_9SPHI</name>
<dbReference type="AlphaFoldDB" id="A0A4U1G6Q7"/>
<dbReference type="EMBL" id="SWDX01000006">
    <property type="protein sequence ID" value="TKC59308.1"/>
    <property type="molecule type" value="Genomic_DNA"/>
</dbReference>
<proteinExistence type="predicted"/>
<evidence type="ECO:0000256" key="1">
    <source>
        <dbReference type="SAM" id="SignalP"/>
    </source>
</evidence>
<dbReference type="Proteomes" id="UP000309594">
    <property type="component" value="Unassembled WGS sequence"/>
</dbReference>